<proteinExistence type="predicted"/>
<name>A0AAD6YK23_9AGAR</name>
<dbReference type="Proteomes" id="UP001219525">
    <property type="component" value="Unassembled WGS sequence"/>
</dbReference>
<feature type="region of interest" description="Disordered" evidence="1">
    <location>
        <begin position="198"/>
        <end position="292"/>
    </location>
</feature>
<keyword evidence="3" id="KW-1185">Reference proteome</keyword>
<feature type="compositionally biased region" description="Basic and acidic residues" evidence="1">
    <location>
        <begin position="344"/>
        <end position="375"/>
    </location>
</feature>
<organism evidence="2 3">
    <name type="scientific">Mycena pura</name>
    <dbReference type="NCBI Taxonomy" id="153505"/>
    <lineage>
        <taxon>Eukaryota</taxon>
        <taxon>Fungi</taxon>
        <taxon>Dikarya</taxon>
        <taxon>Basidiomycota</taxon>
        <taxon>Agaricomycotina</taxon>
        <taxon>Agaricomycetes</taxon>
        <taxon>Agaricomycetidae</taxon>
        <taxon>Agaricales</taxon>
        <taxon>Marasmiineae</taxon>
        <taxon>Mycenaceae</taxon>
        <taxon>Mycena</taxon>
    </lineage>
</organism>
<dbReference type="EMBL" id="JARJCW010000013">
    <property type="protein sequence ID" value="KAJ7217995.1"/>
    <property type="molecule type" value="Genomic_DNA"/>
</dbReference>
<evidence type="ECO:0000313" key="2">
    <source>
        <dbReference type="EMBL" id="KAJ7217995.1"/>
    </source>
</evidence>
<sequence>MFNVVQTRNHGLLLNVVVRKSATVLKLIAGKDETLLVQGNVLFVLEIGCQVVDRSQRFACHHGDVKLKKEETKKARTKNGRLLRMLLAGEDEASLVQRNDFSNRDPARHRAAAGGHVQERAAGAVMRPCGVAHLRPHCDCVEYDAWRPHEAGITAAEVTAEVGAILKQNVDTLRHVAAHIIKGLQRYAEWKQSQAVGRTRAAGTGSGAGNRQGQWAAGSMRAASVREHAAGVGTGSGDAVGTDLGSRERTGQDSGGGQRGWGIGARPATRGQGKSSDVKTEPTHTPMCAGGAEHWRSENGCEAGNEGAGVKTEPAHAPMGVAQSVRMGSERAVAGTKHAAGTGSRERAVVTETGDERAVGRTKDERGHRAARDEQGQQVTSGGGQGQRGGGGVTIVRERFEPGSDVWVMSGAVGGHGQWMADDERGRR</sequence>
<feature type="compositionally biased region" description="Gly residues" evidence="1">
    <location>
        <begin position="381"/>
        <end position="393"/>
    </location>
</feature>
<dbReference type="AlphaFoldDB" id="A0AAD6YK23"/>
<protein>
    <submittedName>
        <fullName evidence="2">Uncharacterized protein</fullName>
    </submittedName>
</protein>
<gene>
    <name evidence="2" type="ORF">GGX14DRAFT_390704</name>
</gene>
<comment type="caution">
    <text evidence="2">The sequence shown here is derived from an EMBL/GenBank/DDBJ whole genome shotgun (WGS) entry which is preliminary data.</text>
</comment>
<feature type="compositionally biased region" description="Gly residues" evidence="1">
    <location>
        <begin position="253"/>
        <end position="263"/>
    </location>
</feature>
<reference evidence="2" key="1">
    <citation type="submission" date="2023-03" db="EMBL/GenBank/DDBJ databases">
        <title>Massive genome expansion in bonnet fungi (Mycena s.s.) driven by repeated elements and novel gene families across ecological guilds.</title>
        <authorList>
            <consortium name="Lawrence Berkeley National Laboratory"/>
            <person name="Harder C.B."/>
            <person name="Miyauchi S."/>
            <person name="Viragh M."/>
            <person name="Kuo A."/>
            <person name="Thoen E."/>
            <person name="Andreopoulos B."/>
            <person name="Lu D."/>
            <person name="Skrede I."/>
            <person name="Drula E."/>
            <person name="Henrissat B."/>
            <person name="Morin E."/>
            <person name="Kohler A."/>
            <person name="Barry K."/>
            <person name="LaButti K."/>
            <person name="Morin E."/>
            <person name="Salamov A."/>
            <person name="Lipzen A."/>
            <person name="Mereny Z."/>
            <person name="Hegedus B."/>
            <person name="Baldrian P."/>
            <person name="Stursova M."/>
            <person name="Weitz H."/>
            <person name="Taylor A."/>
            <person name="Grigoriev I.V."/>
            <person name="Nagy L.G."/>
            <person name="Martin F."/>
            <person name="Kauserud H."/>
        </authorList>
    </citation>
    <scope>NUCLEOTIDE SEQUENCE</scope>
    <source>
        <strain evidence="2">9144</strain>
    </source>
</reference>
<evidence type="ECO:0000313" key="3">
    <source>
        <dbReference type="Proteomes" id="UP001219525"/>
    </source>
</evidence>
<accession>A0AAD6YK23</accession>
<feature type="region of interest" description="Disordered" evidence="1">
    <location>
        <begin position="335"/>
        <end position="393"/>
    </location>
</feature>
<feature type="region of interest" description="Disordered" evidence="1">
    <location>
        <begin position="408"/>
        <end position="428"/>
    </location>
</feature>
<evidence type="ECO:0000256" key="1">
    <source>
        <dbReference type="SAM" id="MobiDB-lite"/>
    </source>
</evidence>